<comment type="pathway">
    <text evidence="8">tRNA modification; N(7)-methylguanine-tRNA biosynthesis.</text>
</comment>
<reference evidence="10" key="1">
    <citation type="submission" date="2021-12" db="EMBL/GenBank/DDBJ databases">
        <authorList>
            <person name="King R."/>
        </authorList>
    </citation>
    <scope>NUCLEOTIDE SEQUENCE</scope>
</reference>
<dbReference type="InterPro" id="IPR028884">
    <property type="entry name" value="Trm82"/>
</dbReference>
<dbReference type="InterPro" id="IPR001680">
    <property type="entry name" value="WD40_rpt"/>
</dbReference>
<evidence type="ECO:0000256" key="5">
    <source>
        <dbReference type="ARBA" id="ARBA00023242"/>
    </source>
</evidence>
<comment type="similarity">
    <text evidence="8">Belongs to the WD repeat TRM82 family.</text>
</comment>
<dbReference type="EMBL" id="OU963901">
    <property type="protein sequence ID" value="CAH0407421.1"/>
    <property type="molecule type" value="Genomic_DNA"/>
</dbReference>
<evidence type="ECO:0000256" key="8">
    <source>
        <dbReference type="HAMAP-Rule" id="MF_03056"/>
    </source>
</evidence>
<comment type="subunit">
    <text evidence="7">Forms a heterodimer with the catalytic subunit Mettl1. Interacts with mei-P26 and weakly interacts with bgcn; required for the function or formation of the mei-P26-bgcn-bam-sxl complex. Interacts with nanos; may be involved in mei-P26-dependent derepression of the BMP signaling pathway. Interacts with Myc; the interaction may be mediated by mei-P26 and may be involved in the regulation of ribosome biogenesis.</text>
</comment>
<dbReference type="Pfam" id="PF00400">
    <property type="entry name" value="WD40"/>
    <property type="match status" value="1"/>
</dbReference>
<accession>A0ABN8BJ57</accession>
<dbReference type="Proteomes" id="UP001153292">
    <property type="component" value="Chromosome 8"/>
</dbReference>
<keyword evidence="11" id="KW-1185">Reference proteome</keyword>
<comment type="subcellular location">
    <subcellularLocation>
        <location evidence="1 8">Nucleus</location>
    </subcellularLocation>
</comment>
<proteinExistence type="inferred from homology"/>
<dbReference type="PROSITE" id="PS50082">
    <property type="entry name" value="WD_REPEATS_2"/>
    <property type="match status" value="1"/>
</dbReference>
<gene>
    <name evidence="10" type="ORF">CHILSU_LOCUS10819</name>
</gene>
<evidence type="ECO:0000256" key="1">
    <source>
        <dbReference type="ARBA" id="ARBA00004123"/>
    </source>
</evidence>
<dbReference type="PANTHER" id="PTHR16288">
    <property type="entry name" value="WD40 REPEAT PROTEIN 4"/>
    <property type="match status" value="1"/>
</dbReference>
<evidence type="ECO:0000256" key="2">
    <source>
        <dbReference type="ARBA" id="ARBA00022574"/>
    </source>
</evidence>
<keyword evidence="4 8" id="KW-0677">Repeat</keyword>
<evidence type="ECO:0000256" key="3">
    <source>
        <dbReference type="ARBA" id="ARBA00022694"/>
    </source>
</evidence>
<feature type="repeat" description="WD" evidence="9">
    <location>
        <begin position="163"/>
        <end position="205"/>
    </location>
</feature>
<dbReference type="PANTHER" id="PTHR16288:SF0">
    <property type="entry name" value="TRNA (GUANINE-N(7)-)-METHYLTRANSFERASE NON-CATALYTIC SUBUNIT WDR4"/>
    <property type="match status" value="1"/>
</dbReference>
<dbReference type="SMART" id="SM00320">
    <property type="entry name" value="WD40"/>
    <property type="match status" value="4"/>
</dbReference>
<name>A0ABN8BJ57_CHISP</name>
<evidence type="ECO:0000256" key="6">
    <source>
        <dbReference type="ARBA" id="ARBA00093337"/>
    </source>
</evidence>
<dbReference type="SUPFAM" id="SSF50978">
    <property type="entry name" value="WD40 repeat-like"/>
    <property type="match status" value="1"/>
</dbReference>
<evidence type="ECO:0000313" key="11">
    <source>
        <dbReference type="Proteomes" id="UP001153292"/>
    </source>
</evidence>
<dbReference type="Gene3D" id="2.130.10.10">
    <property type="entry name" value="YVTN repeat-like/Quinoprotein amine dehydrogenase"/>
    <property type="match status" value="1"/>
</dbReference>
<evidence type="ECO:0000256" key="9">
    <source>
        <dbReference type="PROSITE-ProRule" id="PRU00221"/>
    </source>
</evidence>
<protein>
    <recommendedName>
        <fullName evidence="12">tRNA (guanine-N(7)-)-methyltransferase non-catalytic subunit wuho</fullName>
    </recommendedName>
</protein>
<evidence type="ECO:0000256" key="4">
    <source>
        <dbReference type="ARBA" id="ARBA00022737"/>
    </source>
</evidence>
<dbReference type="HAMAP" id="MF_03056">
    <property type="entry name" value="TRM82"/>
    <property type="match status" value="1"/>
</dbReference>
<evidence type="ECO:0000313" key="10">
    <source>
        <dbReference type="EMBL" id="CAH0407421.1"/>
    </source>
</evidence>
<dbReference type="InterPro" id="IPR015943">
    <property type="entry name" value="WD40/YVTN_repeat-like_dom_sf"/>
</dbReference>
<dbReference type="InterPro" id="IPR036322">
    <property type="entry name" value="WD40_repeat_dom_sf"/>
</dbReference>
<keyword evidence="5 8" id="KW-0539">Nucleus</keyword>
<dbReference type="PROSITE" id="PS50294">
    <property type="entry name" value="WD_REPEATS_REGION"/>
    <property type="match status" value="1"/>
</dbReference>
<organism evidence="10 11">
    <name type="scientific">Chilo suppressalis</name>
    <name type="common">Asiatic rice borer moth</name>
    <dbReference type="NCBI Taxonomy" id="168631"/>
    <lineage>
        <taxon>Eukaryota</taxon>
        <taxon>Metazoa</taxon>
        <taxon>Ecdysozoa</taxon>
        <taxon>Arthropoda</taxon>
        <taxon>Hexapoda</taxon>
        <taxon>Insecta</taxon>
        <taxon>Pterygota</taxon>
        <taxon>Neoptera</taxon>
        <taxon>Endopterygota</taxon>
        <taxon>Lepidoptera</taxon>
        <taxon>Glossata</taxon>
        <taxon>Ditrysia</taxon>
        <taxon>Pyraloidea</taxon>
        <taxon>Crambidae</taxon>
        <taxon>Crambinae</taxon>
        <taxon>Chilo</taxon>
    </lineage>
</organism>
<comment type="function">
    <text evidence="6">Required for the Mettl1-dependent formation of N(7)-methylguanine at position 46 (m7G46) in tRNA. In the Mettl1-wuho methyltransferase complex, it is required to stabilize and induce conformational changes of the catalytic subunit. Required for binding of nanos mRNA and repression of translation by the mei-P26-bgcn-bam-sxl complex. May cooperate with mei-P26 and nanos to derepress the BMP signaling pathway. May cooperate with mei-P26 to suppress expression of a subset of microRNAs. May cooperate with mei-P26 to regulate bam expression levels in germline cells during gametogenesis. Required to promote mitosis to meiosis transition during gametogenesis. May regulate germline cell division in part by regulating ribosome biogenesis.</text>
</comment>
<comment type="function">
    <text evidence="8">Required for the formation of N(7)-methylguanine at position 46 (m7G46) in tRNA. In the complex, it is required to stabilize and induce conformational changes of the catalytic subunit.</text>
</comment>
<keyword evidence="3 8" id="KW-0819">tRNA processing</keyword>
<evidence type="ECO:0008006" key="12">
    <source>
        <dbReference type="Google" id="ProtNLM"/>
    </source>
</evidence>
<keyword evidence="2 8" id="KW-0853">WD repeat</keyword>
<sequence>MTCLSASQNNLAVARGLHVDYYNFTKHSYLDVPEKLNTHDDHICDITISSDSSYLALITTVSKQLIIYNLPQLTEYKSFILPRSASKIRFSPNNINVLVADKSGDVLIYDFSKENSGTKLLGHLSLLLDVLQTHDMKYIISCDRDEKIRVSCYPNTYNIQTYCLGHKEFVNHIEILPHNDKYITSSSGDGNVKFWDYVNGKLCYNINACLDVDNNELCELFSKRMDEEGVEVLNLPIVHYAVTKFNKDSSLIAVTIHSFNKILIYTLQTIDNQFKHQKEEMIPVQKFPAAIMFIKCSLILYDDIDCIVSILSVVNSNERITFQMDKQIKMFEDKIVNFNVKLSLDAIKILYKRKFDNVQEYQERKKQRIEKVVQ</sequence>
<evidence type="ECO:0000256" key="7">
    <source>
        <dbReference type="ARBA" id="ARBA00093542"/>
    </source>
</evidence>